<evidence type="ECO:0000313" key="2">
    <source>
        <dbReference type="Proteomes" id="UP000263596"/>
    </source>
</evidence>
<organism evidence="1 2">
    <name type="scientific">Acinetobacter ursingii</name>
    <dbReference type="NCBI Taxonomy" id="108980"/>
    <lineage>
        <taxon>Bacteria</taxon>
        <taxon>Pseudomonadati</taxon>
        <taxon>Pseudomonadota</taxon>
        <taxon>Gammaproteobacteria</taxon>
        <taxon>Moraxellales</taxon>
        <taxon>Moraxellaceae</taxon>
        <taxon>Acinetobacter</taxon>
    </lineage>
</organism>
<gene>
    <name evidence="1" type="ORF">DHW29_02195</name>
</gene>
<reference evidence="1 2" key="1">
    <citation type="journal article" date="2018" name="Nat. Biotechnol.">
        <title>A standardized bacterial taxonomy based on genome phylogeny substantially revises the tree of life.</title>
        <authorList>
            <person name="Parks D.H."/>
            <person name="Chuvochina M."/>
            <person name="Waite D.W."/>
            <person name="Rinke C."/>
            <person name="Skarshewski A."/>
            <person name="Chaumeil P.A."/>
            <person name="Hugenholtz P."/>
        </authorList>
    </citation>
    <scope>NUCLEOTIDE SEQUENCE [LARGE SCALE GENOMIC DNA]</scope>
    <source>
        <strain evidence="1">UBA9669</strain>
    </source>
</reference>
<sequence length="80" mass="8464">MNERKIKTCDFCDDGDGGCIFPYYGIAPHVHTKPIDGTVFTGEIPENFSPDGDGLGVYTHCLNCGSDGTFDGTSIEAEGG</sequence>
<dbReference type="AlphaFoldDB" id="A0A3D2SJY9"/>
<comment type="caution">
    <text evidence="1">The sequence shown here is derived from an EMBL/GenBank/DDBJ whole genome shotgun (WGS) entry which is preliminary data.</text>
</comment>
<dbReference type="RefSeq" id="WP_049175485.1">
    <property type="nucleotide sequence ID" value="NZ_BKOC01000001.1"/>
</dbReference>
<evidence type="ECO:0000313" key="1">
    <source>
        <dbReference type="EMBL" id="HCK29112.1"/>
    </source>
</evidence>
<dbReference type="Proteomes" id="UP000263596">
    <property type="component" value="Unassembled WGS sequence"/>
</dbReference>
<accession>A0A3D2SJY9</accession>
<proteinExistence type="predicted"/>
<name>A0A3D2SJY9_9GAMM</name>
<protein>
    <submittedName>
        <fullName evidence="1">Uncharacterized protein</fullName>
    </submittedName>
</protein>
<dbReference type="EMBL" id="DPVE01000037">
    <property type="protein sequence ID" value="HCK29112.1"/>
    <property type="molecule type" value="Genomic_DNA"/>
</dbReference>